<organism evidence="4 5">
    <name type="scientific">Wansuia hejianensis</name>
    <dbReference type="NCBI Taxonomy" id="2763667"/>
    <lineage>
        <taxon>Bacteria</taxon>
        <taxon>Bacillati</taxon>
        <taxon>Bacillota</taxon>
        <taxon>Clostridia</taxon>
        <taxon>Lachnospirales</taxon>
        <taxon>Lachnospiraceae</taxon>
        <taxon>Wansuia</taxon>
    </lineage>
</organism>
<reference evidence="4 5" key="1">
    <citation type="submission" date="2020-08" db="EMBL/GenBank/DDBJ databases">
        <authorList>
            <person name="Liu C."/>
            <person name="Sun Q."/>
        </authorList>
    </citation>
    <scope>NUCLEOTIDE SEQUENCE [LARGE SCALE GENOMIC DNA]</scope>
    <source>
        <strain evidence="4 5">NSJ-29</strain>
    </source>
</reference>
<dbReference type="KEGG" id="whj:H9Q79_13870"/>
<dbReference type="AlphaFoldDB" id="A0A7G9GB00"/>
<feature type="region of interest" description="Disordered" evidence="1">
    <location>
        <begin position="269"/>
        <end position="297"/>
    </location>
</feature>
<keyword evidence="2" id="KW-0472">Membrane</keyword>
<dbReference type="Pfam" id="PF14238">
    <property type="entry name" value="DUF4340"/>
    <property type="match status" value="2"/>
</dbReference>
<name>A0A7G9GB00_9FIRM</name>
<dbReference type="Proteomes" id="UP000515860">
    <property type="component" value="Chromosome"/>
</dbReference>
<keyword evidence="5" id="KW-1185">Reference proteome</keyword>
<protein>
    <submittedName>
        <fullName evidence="4">DUF4340 domain-containing protein</fullName>
    </submittedName>
</protein>
<dbReference type="EMBL" id="CP060635">
    <property type="protein sequence ID" value="QNM07982.1"/>
    <property type="molecule type" value="Genomic_DNA"/>
</dbReference>
<gene>
    <name evidence="4" type="ORF">H9Q79_13870</name>
</gene>
<accession>A0A7G9GB00</accession>
<evidence type="ECO:0000313" key="4">
    <source>
        <dbReference type="EMBL" id="QNM07982.1"/>
    </source>
</evidence>
<feature type="domain" description="DUF4340" evidence="3">
    <location>
        <begin position="218"/>
        <end position="406"/>
    </location>
</feature>
<sequence length="472" mass="52252">MKKKKWIAPASCLVILALLLALYFILKNQNMEKEEETETAESVIGIGEEKATGIQFTVEGQQYSFIKEGDTWKKEDEVDFPVDQEKMSTLITTFTGLTADRTLTDISSLEEYGLDDPVNSVTLTGSDENQVTLHIGDKNKDTSDTYLYMNEDKSTVYVTGTDCEEALPDTLMDLAQSESFPSVTSTNITEVEVNNGGNIYTLTKDDSSNWQVSDNTGKGYSAEYQTVSTLNSTIAGMTFAGLADIQTEDLGRYGLEYPAAVIHVTYTEEVEAEKTEESESTDSSGGESDEEAQNETVIKELDIYVGAQDEEGNYYVRVGQSSQIHLMSESSFTGILDVKAEDFWSKSLGYTSVSQVNKMEITYQGETREIFRKTEETAATYTSGEEELNADKVNSFFSAFSNMAAQSKDLSLTAEGSPELTIEVYTDGGNHKVIFTPYNENFYLSVDTEGRPGLVNKNTVKNLIESYLAIFE</sequence>
<evidence type="ECO:0000259" key="3">
    <source>
        <dbReference type="Pfam" id="PF14238"/>
    </source>
</evidence>
<feature type="domain" description="DUF4340" evidence="3">
    <location>
        <begin position="72"/>
        <end position="211"/>
    </location>
</feature>
<dbReference type="RefSeq" id="WP_249328539.1">
    <property type="nucleotide sequence ID" value="NZ_CP060635.1"/>
</dbReference>
<evidence type="ECO:0000256" key="1">
    <source>
        <dbReference type="SAM" id="MobiDB-lite"/>
    </source>
</evidence>
<keyword evidence="2" id="KW-1133">Transmembrane helix</keyword>
<evidence type="ECO:0000313" key="5">
    <source>
        <dbReference type="Proteomes" id="UP000515860"/>
    </source>
</evidence>
<keyword evidence="2" id="KW-0812">Transmembrane</keyword>
<feature type="transmembrane region" description="Helical" evidence="2">
    <location>
        <begin position="6"/>
        <end position="26"/>
    </location>
</feature>
<dbReference type="InterPro" id="IPR025641">
    <property type="entry name" value="DUF4340"/>
</dbReference>
<proteinExistence type="predicted"/>
<evidence type="ECO:0000256" key="2">
    <source>
        <dbReference type="SAM" id="Phobius"/>
    </source>
</evidence>